<accession>A0A9P9FQE5</accession>
<comment type="caution">
    <text evidence="1">The sequence shown here is derived from an EMBL/GenBank/DDBJ whole genome shotgun (WGS) entry which is preliminary data.</text>
</comment>
<evidence type="ECO:0000313" key="1">
    <source>
        <dbReference type="EMBL" id="KAH7169873.1"/>
    </source>
</evidence>
<dbReference type="InterPro" id="IPR023213">
    <property type="entry name" value="CAT-like_dom_sf"/>
</dbReference>
<dbReference type="PANTHER" id="PTHR42034">
    <property type="entry name" value="CHROMOSOME 7, WHOLE GENOME SHOTGUN SEQUENCE-RELATED"/>
    <property type="match status" value="1"/>
</dbReference>
<sequence>MAAAYPHLTWRQATPGVWQRGIDEIESFYSSMAVIYEDSGRMFFGMTGFLSLSVEFPKDVGRHRAEQDIDQALEKAWLTLRYDHPTLTARVIQNGEKTTWIKSYTQFSDENDRAAWLKRTFVLVSTGQTGIEWANSDPPAPYVPTLFVVQPPAESNDGTLIRRDLVFRSPHDIIDGIGTLIMLNNLIGHASCAFSQGAAFKLPIFDGSEVANLTRLGVVIAQKASVIGATDVEVLALPYSKGAIMPGKHQRAALTLSPEQTTQLLAACKQEGLTPTHLFHAAAAIVDRDLQAPSAEAKRVRYINYILRNERSSLTAPYNTRKHPAGLYHSVSGQSLVLDRDLLEEGKQADAKSRREEFHSIVRLVKDFYHEVRHDKEHYIMVPDLWAIGSPEVPPSPRPLPRDL</sequence>
<organism evidence="1 2">
    <name type="scientific">Dactylonectria macrodidyma</name>
    <dbReference type="NCBI Taxonomy" id="307937"/>
    <lineage>
        <taxon>Eukaryota</taxon>
        <taxon>Fungi</taxon>
        <taxon>Dikarya</taxon>
        <taxon>Ascomycota</taxon>
        <taxon>Pezizomycotina</taxon>
        <taxon>Sordariomycetes</taxon>
        <taxon>Hypocreomycetidae</taxon>
        <taxon>Hypocreales</taxon>
        <taxon>Nectriaceae</taxon>
        <taxon>Dactylonectria</taxon>
    </lineage>
</organism>
<protein>
    <submittedName>
        <fullName evidence="1">Uncharacterized protein</fullName>
    </submittedName>
</protein>
<dbReference type="Gene3D" id="3.30.559.10">
    <property type="entry name" value="Chloramphenicol acetyltransferase-like domain"/>
    <property type="match status" value="1"/>
</dbReference>
<dbReference type="OrthoDB" id="2548233at2759"/>
<proteinExistence type="predicted"/>
<name>A0A9P9FQE5_9HYPO</name>
<dbReference type="Gene3D" id="3.30.559.30">
    <property type="entry name" value="Nonribosomal peptide synthetase, condensation domain"/>
    <property type="match status" value="1"/>
</dbReference>
<dbReference type="EMBL" id="JAGMUV010000002">
    <property type="protein sequence ID" value="KAH7169873.1"/>
    <property type="molecule type" value="Genomic_DNA"/>
</dbReference>
<dbReference type="AlphaFoldDB" id="A0A9P9FQE5"/>
<evidence type="ECO:0000313" key="2">
    <source>
        <dbReference type="Proteomes" id="UP000738349"/>
    </source>
</evidence>
<keyword evidence="2" id="KW-1185">Reference proteome</keyword>
<dbReference type="PANTHER" id="PTHR42034:SF1">
    <property type="entry name" value="CONDENSATION DOMAIN-CONTAINING PROTEIN"/>
    <property type="match status" value="1"/>
</dbReference>
<dbReference type="SUPFAM" id="SSF52777">
    <property type="entry name" value="CoA-dependent acyltransferases"/>
    <property type="match status" value="1"/>
</dbReference>
<gene>
    <name evidence="1" type="ORF">EDB81DRAFT_908200</name>
</gene>
<dbReference type="Proteomes" id="UP000738349">
    <property type="component" value="Unassembled WGS sequence"/>
</dbReference>
<reference evidence="1" key="1">
    <citation type="journal article" date="2021" name="Nat. Commun.">
        <title>Genetic determinants of endophytism in the Arabidopsis root mycobiome.</title>
        <authorList>
            <person name="Mesny F."/>
            <person name="Miyauchi S."/>
            <person name="Thiergart T."/>
            <person name="Pickel B."/>
            <person name="Atanasova L."/>
            <person name="Karlsson M."/>
            <person name="Huettel B."/>
            <person name="Barry K.W."/>
            <person name="Haridas S."/>
            <person name="Chen C."/>
            <person name="Bauer D."/>
            <person name="Andreopoulos W."/>
            <person name="Pangilinan J."/>
            <person name="LaButti K."/>
            <person name="Riley R."/>
            <person name="Lipzen A."/>
            <person name="Clum A."/>
            <person name="Drula E."/>
            <person name="Henrissat B."/>
            <person name="Kohler A."/>
            <person name="Grigoriev I.V."/>
            <person name="Martin F.M."/>
            <person name="Hacquard S."/>
        </authorList>
    </citation>
    <scope>NUCLEOTIDE SEQUENCE</scope>
    <source>
        <strain evidence="1">MPI-CAGE-AT-0147</strain>
    </source>
</reference>